<keyword evidence="1" id="KW-0472">Membrane</keyword>
<comment type="caution">
    <text evidence="2">The sequence shown here is derived from an EMBL/GenBank/DDBJ whole genome shotgun (WGS) entry which is preliminary data.</text>
</comment>
<feature type="transmembrane region" description="Helical" evidence="1">
    <location>
        <begin position="27"/>
        <end position="46"/>
    </location>
</feature>
<evidence type="ECO:0000313" key="3">
    <source>
        <dbReference type="Proteomes" id="UP000248987"/>
    </source>
</evidence>
<dbReference type="RefSeq" id="WP_111625781.1">
    <property type="nucleotide sequence ID" value="NZ_QLLQ01000003.1"/>
</dbReference>
<evidence type="ECO:0000313" key="2">
    <source>
        <dbReference type="EMBL" id="RAJ25921.1"/>
    </source>
</evidence>
<keyword evidence="3" id="KW-1185">Reference proteome</keyword>
<keyword evidence="1" id="KW-0812">Transmembrane</keyword>
<dbReference type="Proteomes" id="UP000248987">
    <property type="component" value="Unassembled WGS sequence"/>
</dbReference>
<evidence type="ECO:0000256" key="1">
    <source>
        <dbReference type="SAM" id="Phobius"/>
    </source>
</evidence>
<feature type="transmembrane region" description="Helical" evidence="1">
    <location>
        <begin position="270"/>
        <end position="290"/>
    </location>
</feature>
<name>A0A327SAG6_9FLAO</name>
<feature type="transmembrane region" description="Helical" evidence="1">
    <location>
        <begin position="66"/>
        <end position="86"/>
    </location>
</feature>
<sequence length="301" mass="35057">MTINKNIVPFLFDKLLSENTREKIEKIILRVAIFSFFVHLLIISLIKFELIDITSTSELLKNPISAIYTPFSFILIYEVYLLIYYLPKSFTTYITKQYEIITLIIIRKLFKDLAAIELSSNWFEIKEDLQFTYDILASLILFYLIFQFQKQGRRKLQLQGEIKSTIVKFVNTKKLIAIILIPVFFTMALYTLINWSIEISFSSHEIPSFESINNLFFDQFFTVLILVDVVLLLISFFYTDQFHKIIRNSGFIISTILIRMSFAVSGPVSTILIVAAVLFGFIIITIHNCYEKDALPTNAHK</sequence>
<accession>A0A327SAG6</accession>
<organism evidence="2 3">
    <name type="scientific">Gelidibacter algens</name>
    <dbReference type="NCBI Taxonomy" id="49280"/>
    <lineage>
        <taxon>Bacteria</taxon>
        <taxon>Pseudomonadati</taxon>
        <taxon>Bacteroidota</taxon>
        <taxon>Flavobacteriia</taxon>
        <taxon>Flavobacteriales</taxon>
        <taxon>Flavobacteriaceae</taxon>
        <taxon>Gelidibacter</taxon>
    </lineage>
</organism>
<keyword evidence="1" id="KW-1133">Transmembrane helix</keyword>
<protein>
    <submittedName>
        <fullName evidence="2">Uncharacterized protein</fullName>
    </submittedName>
</protein>
<gene>
    <name evidence="2" type="ORF">LX77_01338</name>
</gene>
<dbReference type="EMBL" id="QLLQ01000003">
    <property type="protein sequence ID" value="RAJ25921.1"/>
    <property type="molecule type" value="Genomic_DNA"/>
</dbReference>
<feature type="transmembrane region" description="Helical" evidence="1">
    <location>
        <begin position="217"/>
        <end position="238"/>
    </location>
</feature>
<proteinExistence type="predicted"/>
<reference evidence="2 3" key="1">
    <citation type="submission" date="2018-06" db="EMBL/GenBank/DDBJ databases">
        <title>Genomic Encyclopedia of Archaeal and Bacterial Type Strains, Phase II (KMG-II): from individual species to whole genera.</title>
        <authorList>
            <person name="Goeker M."/>
        </authorList>
    </citation>
    <scope>NUCLEOTIDE SEQUENCE [LARGE SCALE GENOMIC DNA]</scope>
    <source>
        <strain evidence="2 3">DSM 12408</strain>
    </source>
</reference>
<dbReference type="AlphaFoldDB" id="A0A327SAG6"/>
<feature type="transmembrane region" description="Helical" evidence="1">
    <location>
        <begin position="175"/>
        <end position="197"/>
    </location>
</feature>